<dbReference type="Gene3D" id="3.40.630.30">
    <property type="match status" value="1"/>
</dbReference>
<dbReference type="AlphaFoldDB" id="A0A1T5CP60"/>
<evidence type="ECO:0000313" key="2">
    <source>
        <dbReference type="EMBL" id="SKB61204.1"/>
    </source>
</evidence>
<dbReference type="RefSeq" id="WP_079590100.1">
    <property type="nucleotide sequence ID" value="NZ_FUYN01000005.1"/>
</dbReference>
<accession>A0A1T5CP60</accession>
<dbReference type="EMBL" id="FUYN01000005">
    <property type="protein sequence ID" value="SKB61204.1"/>
    <property type="molecule type" value="Genomic_DNA"/>
</dbReference>
<protein>
    <submittedName>
        <fullName evidence="2">Ribosomal-protein-alanine N-acetyltransferase</fullName>
    </submittedName>
</protein>
<name>A0A1T5CP60_9FIRM</name>
<dbReference type="PROSITE" id="PS51186">
    <property type="entry name" value="GNAT"/>
    <property type="match status" value="1"/>
</dbReference>
<gene>
    <name evidence="2" type="ORF">SAMN02745120_2311</name>
</gene>
<dbReference type="InterPro" id="IPR016181">
    <property type="entry name" value="Acyl_CoA_acyltransferase"/>
</dbReference>
<dbReference type="InterPro" id="IPR000182">
    <property type="entry name" value="GNAT_dom"/>
</dbReference>
<dbReference type="Proteomes" id="UP000243406">
    <property type="component" value="Unassembled WGS sequence"/>
</dbReference>
<proteinExistence type="predicted"/>
<feature type="domain" description="N-acetyltransferase" evidence="1">
    <location>
        <begin position="1"/>
        <end position="142"/>
    </location>
</feature>
<evidence type="ECO:0000313" key="3">
    <source>
        <dbReference type="Proteomes" id="UP000243406"/>
    </source>
</evidence>
<evidence type="ECO:0000259" key="1">
    <source>
        <dbReference type="PROSITE" id="PS51186"/>
    </source>
</evidence>
<reference evidence="3" key="1">
    <citation type="submission" date="2017-02" db="EMBL/GenBank/DDBJ databases">
        <authorList>
            <person name="Varghese N."/>
            <person name="Submissions S."/>
        </authorList>
    </citation>
    <scope>NUCLEOTIDE SEQUENCE [LARGE SCALE GENOMIC DNA]</scope>
    <source>
        <strain evidence="3">ATCC 35199</strain>
    </source>
</reference>
<dbReference type="OrthoDB" id="9800962at2"/>
<dbReference type="CDD" id="cd04301">
    <property type="entry name" value="NAT_SF"/>
    <property type="match status" value="1"/>
</dbReference>
<sequence>MFKKYDHSHQMSCDLLYIDEQSFNDIPYSAEELSMRLKKNTHYNIYIQYIKDVPVGYIGLLEVQNPHYSGVWIDLIAVCKQYQNQGIAKHMLELVIKKFKNKGITLSTALVRENNVPSLCVFKKLGYKEEADAFKLLCLDKI</sequence>
<keyword evidence="2" id="KW-0808">Transferase</keyword>
<organism evidence="2 3">
    <name type="scientific">Acetoanaerobium noterae</name>
    <dbReference type="NCBI Taxonomy" id="745369"/>
    <lineage>
        <taxon>Bacteria</taxon>
        <taxon>Bacillati</taxon>
        <taxon>Bacillota</taxon>
        <taxon>Clostridia</taxon>
        <taxon>Peptostreptococcales</taxon>
        <taxon>Filifactoraceae</taxon>
        <taxon>Acetoanaerobium</taxon>
    </lineage>
</organism>
<dbReference type="SUPFAM" id="SSF55729">
    <property type="entry name" value="Acyl-CoA N-acyltransferases (Nat)"/>
    <property type="match status" value="1"/>
</dbReference>
<dbReference type="Pfam" id="PF00583">
    <property type="entry name" value="Acetyltransf_1"/>
    <property type="match status" value="1"/>
</dbReference>
<keyword evidence="3" id="KW-1185">Reference proteome</keyword>
<dbReference type="GO" id="GO:0016747">
    <property type="term" value="F:acyltransferase activity, transferring groups other than amino-acyl groups"/>
    <property type="evidence" value="ECO:0007669"/>
    <property type="project" value="InterPro"/>
</dbReference>